<accession>A0A9P5P2T7</accession>
<proteinExistence type="predicted"/>
<feature type="compositionally biased region" description="Polar residues" evidence="1">
    <location>
        <begin position="327"/>
        <end position="343"/>
    </location>
</feature>
<protein>
    <submittedName>
        <fullName evidence="2">Uncharacterized protein</fullName>
    </submittedName>
</protein>
<comment type="caution">
    <text evidence="2">The sequence shown here is derived from an EMBL/GenBank/DDBJ whole genome shotgun (WGS) entry which is preliminary data.</text>
</comment>
<dbReference type="InterPro" id="IPR041078">
    <property type="entry name" value="Plavaka"/>
</dbReference>
<evidence type="ECO:0000256" key="1">
    <source>
        <dbReference type="SAM" id="MobiDB-lite"/>
    </source>
</evidence>
<reference evidence="2" key="1">
    <citation type="submission" date="2020-11" db="EMBL/GenBank/DDBJ databases">
        <authorList>
            <consortium name="DOE Joint Genome Institute"/>
            <person name="Ahrendt S."/>
            <person name="Riley R."/>
            <person name="Andreopoulos W."/>
            <person name="Labutti K."/>
            <person name="Pangilinan J."/>
            <person name="Ruiz-Duenas F.J."/>
            <person name="Barrasa J.M."/>
            <person name="Sanchez-Garcia M."/>
            <person name="Camarero S."/>
            <person name="Miyauchi S."/>
            <person name="Serrano A."/>
            <person name="Linde D."/>
            <person name="Babiker R."/>
            <person name="Drula E."/>
            <person name="Ayuso-Fernandez I."/>
            <person name="Pacheco R."/>
            <person name="Padilla G."/>
            <person name="Ferreira P."/>
            <person name="Barriuso J."/>
            <person name="Kellner H."/>
            <person name="Castanera R."/>
            <person name="Alfaro M."/>
            <person name="Ramirez L."/>
            <person name="Pisabarro A.G."/>
            <person name="Kuo A."/>
            <person name="Tritt A."/>
            <person name="Lipzen A."/>
            <person name="He G."/>
            <person name="Yan M."/>
            <person name="Ng V."/>
            <person name="Cullen D."/>
            <person name="Martin F."/>
            <person name="Rosso M.-N."/>
            <person name="Henrissat B."/>
            <person name="Hibbett D."/>
            <person name="Martinez A.T."/>
            <person name="Grigoriev I.V."/>
        </authorList>
    </citation>
    <scope>NUCLEOTIDE SEQUENCE</scope>
    <source>
        <strain evidence="2">AH 40177</strain>
    </source>
</reference>
<sequence length="356" mass="40747">MPLCPADCGRWFDFDRGLNSHLNQSRSCAWYRSAQKLAAINNFTAQLDQEDLEIHGADPPAEISNGEAGELLQEIEEEHDIFYFIPLEEPPLGQAAEDLKLFEVEHPTAGACIRMDESLYERWRASHDFSNDSPMDGSSDKPNIYTPFASEMDWRIADWVVKDNIGHSSLNRLLAVPRAVEKLGLSYKNIAGLHKYVDSIRPRAGKWNVRRLAFVDHPDEEFILRHCDVVEVIRSLWGDPSLAKHLVYRPKSIFQDKDNKQRTYSEMWTGKWWQFTQVRLNTLVIYLYLLFLGQTSKRVYCSPAHCRNRQNPAHSIFRQQTGLSCLSDSRQHSPGSSTQTVTASLRPPCLPASREA</sequence>
<dbReference type="EMBL" id="JADNRY010000561">
    <property type="protein sequence ID" value="KAF9040331.1"/>
    <property type="molecule type" value="Genomic_DNA"/>
</dbReference>
<evidence type="ECO:0000313" key="2">
    <source>
        <dbReference type="EMBL" id="KAF9040331.1"/>
    </source>
</evidence>
<feature type="region of interest" description="Disordered" evidence="1">
    <location>
        <begin position="327"/>
        <end position="356"/>
    </location>
</feature>
<keyword evidence="3" id="KW-1185">Reference proteome</keyword>
<name>A0A9P5P2T7_9AGAR</name>
<dbReference type="Pfam" id="PF18759">
    <property type="entry name" value="Plavaka"/>
    <property type="match status" value="1"/>
</dbReference>
<evidence type="ECO:0000313" key="3">
    <source>
        <dbReference type="Proteomes" id="UP000772434"/>
    </source>
</evidence>
<dbReference type="Proteomes" id="UP000772434">
    <property type="component" value="Unassembled WGS sequence"/>
</dbReference>
<organism evidence="2 3">
    <name type="scientific">Rhodocollybia butyracea</name>
    <dbReference type="NCBI Taxonomy" id="206335"/>
    <lineage>
        <taxon>Eukaryota</taxon>
        <taxon>Fungi</taxon>
        <taxon>Dikarya</taxon>
        <taxon>Basidiomycota</taxon>
        <taxon>Agaricomycotina</taxon>
        <taxon>Agaricomycetes</taxon>
        <taxon>Agaricomycetidae</taxon>
        <taxon>Agaricales</taxon>
        <taxon>Marasmiineae</taxon>
        <taxon>Omphalotaceae</taxon>
        <taxon>Rhodocollybia</taxon>
    </lineage>
</organism>
<dbReference type="AlphaFoldDB" id="A0A9P5P2T7"/>
<dbReference type="OrthoDB" id="2688393at2759"/>
<gene>
    <name evidence="2" type="ORF">BDP27DRAFT_1244635</name>
</gene>